<dbReference type="InterPro" id="IPR006442">
    <property type="entry name" value="Antitoxin_Phd/YefM"/>
</dbReference>
<accession>A0A1W1HI40</accession>
<name>A0A1W1HI40_9BACT</name>
<sequence length="96" mass="11016">MEKTVSAIKARQNLGEIMNEVSLRGDDYVIERSGKPMVAIISMSKYSVLKNNRNKLKKSVGRFHDLMADSDPEEMESLVMEAVQETRKVERENKKK</sequence>
<dbReference type="AlphaFoldDB" id="A0A1W1HI40"/>
<dbReference type="SUPFAM" id="SSF143120">
    <property type="entry name" value="YefM-like"/>
    <property type="match status" value="1"/>
</dbReference>
<dbReference type="Proteomes" id="UP000191931">
    <property type="component" value="Unassembled WGS sequence"/>
</dbReference>
<gene>
    <name evidence="3" type="ORF">MTBBW1_550002</name>
</gene>
<keyword evidence="4" id="KW-1185">Reference proteome</keyword>
<dbReference type="Gene3D" id="3.40.1620.10">
    <property type="entry name" value="YefM-like domain"/>
    <property type="match status" value="1"/>
</dbReference>
<dbReference type="Pfam" id="PF02604">
    <property type="entry name" value="PhdYeFM_antitox"/>
    <property type="match status" value="1"/>
</dbReference>
<dbReference type="RefSeq" id="WP_186441148.1">
    <property type="nucleotide sequence ID" value="NZ_LT828542.1"/>
</dbReference>
<evidence type="ECO:0000256" key="1">
    <source>
        <dbReference type="ARBA" id="ARBA00009981"/>
    </source>
</evidence>
<comment type="similarity">
    <text evidence="1 2">Belongs to the phD/YefM antitoxin family.</text>
</comment>
<comment type="function">
    <text evidence="2">Antitoxin component of a type II toxin-antitoxin (TA) system.</text>
</comment>
<dbReference type="EMBL" id="FWEV01000298">
    <property type="protein sequence ID" value="SLM32052.1"/>
    <property type="molecule type" value="Genomic_DNA"/>
</dbReference>
<evidence type="ECO:0000313" key="3">
    <source>
        <dbReference type="EMBL" id="SLM32052.1"/>
    </source>
</evidence>
<organism evidence="3 4">
    <name type="scientific">Desulfamplus magnetovallimortis</name>
    <dbReference type="NCBI Taxonomy" id="1246637"/>
    <lineage>
        <taxon>Bacteria</taxon>
        <taxon>Pseudomonadati</taxon>
        <taxon>Thermodesulfobacteriota</taxon>
        <taxon>Desulfobacteria</taxon>
        <taxon>Desulfobacterales</taxon>
        <taxon>Desulfobacteraceae</taxon>
        <taxon>Desulfamplus</taxon>
    </lineage>
</organism>
<proteinExistence type="inferred from homology"/>
<evidence type="ECO:0000256" key="2">
    <source>
        <dbReference type="RuleBase" id="RU362080"/>
    </source>
</evidence>
<reference evidence="3 4" key="1">
    <citation type="submission" date="2017-03" db="EMBL/GenBank/DDBJ databases">
        <authorList>
            <person name="Afonso C.L."/>
            <person name="Miller P.J."/>
            <person name="Scott M.A."/>
            <person name="Spackman E."/>
            <person name="Goraichik I."/>
            <person name="Dimitrov K.M."/>
            <person name="Suarez D.L."/>
            <person name="Swayne D.E."/>
        </authorList>
    </citation>
    <scope>NUCLEOTIDE SEQUENCE [LARGE SCALE GENOMIC DNA]</scope>
    <source>
        <strain evidence="3">PRJEB14757</strain>
    </source>
</reference>
<evidence type="ECO:0000313" key="4">
    <source>
        <dbReference type="Proteomes" id="UP000191931"/>
    </source>
</evidence>
<dbReference type="NCBIfam" id="TIGR01552">
    <property type="entry name" value="phd_fam"/>
    <property type="match status" value="1"/>
</dbReference>
<protein>
    <recommendedName>
        <fullName evidence="2">Antitoxin</fullName>
    </recommendedName>
</protein>
<dbReference type="InterPro" id="IPR036165">
    <property type="entry name" value="YefM-like_sf"/>
</dbReference>
<dbReference type="STRING" id="1246637.MTBBW1_550002"/>